<proteinExistence type="predicted"/>
<evidence type="ECO:0000256" key="4">
    <source>
        <dbReference type="SAM" id="MobiDB-lite"/>
    </source>
</evidence>
<protein>
    <submittedName>
        <fullName evidence="6">Helix-turn-helix domain-containing protein</fullName>
    </submittedName>
</protein>
<keyword evidence="2" id="KW-0238">DNA-binding</keyword>
<evidence type="ECO:0000313" key="7">
    <source>
        <dbReference type="Proteomes" id="UP001183607"/>
    </source>
</evidence>
<dbReference type="Gene3D" id="1.10.10.10">
    <property type="entry name" value="Winged helix-like DNA-binding domain superfamily/Winged helix DNA-binding domain"/>
    <property type="match status" value="1"/>
</dbReference>
<dbReference type="InterPro" id="IPR002577">
    <property type="entry name" value="HTH_HxlR"/>
</dbReference>
<evidence type="ECO:0000256" key="2">
    <source>
        <dbReference type="ARBA" id="ARBA00023125"/>
    </source>
</evidence>
<dbReference type="RefSeq" id="WP_093853012.1">
    <property type="nucleotide sequence ID" value="NZ_JAVRER010000117.1"/>
</dbReference>
<dbReference type="SUPFAM" id="SSF46785">
    <property type="entry name" value="Winged helix' DNA-binding domain"/>
    <property type="match status" value="1"/>
</dbReference>
<feature type="compositionally biased region" description="Polar residues" evidence="4">
    <location>
        <begin position="1"/>
        <end position="11"/>
    </location>
</feature>
<feature type="region of interest" description="Disordered" evidence="4">
    <location>
        <begin position="1"/>
        <end position="27"/>
    </location>
</feature>
<reference evidence="7" key="1">
    <citation type="submission" date="2023-07" db="EMBL/GenBank/DDBJ databases">
        <title>30 novel species of actinomycetes from the DSMZ collection.</title>
        <authorList>
            <person name="Nouioui I."/>
        </authorList>
    </citation>
    <scope>NUCLEOTIDE SEQUENCE [LARGE SCALE GENOMIC DNA]</scope>
    <source>
        <strain evidence="7">DSM 41982</strain>
    </source>
</reference>
<dbReference type="Proteomes" id="UP001183607">
    <property type="component" value="Unassembled WGS sequence"/>
</dbReference>
<gene>
    <name evidence="6" type="ORF">RM574_30245</name>
</gene>
<evidence type="ECO:0000256" key="3">
    <source>
        <dbReference type="ARBA" id="ARBA00023163"/>
    </source>
</evidence>
<name>A0ABD5EHS8_9ACTN</name>
<accession>A0ABD5EHS8</accession>
<dbReference type="InterPro" id="IPR036388">
    <property type="entry name" value="WH-like_DNA-bd_sf"/>
</dbReference>
<dbReference type="GO" id="GO:0003677">
    <property type="term" value="F:DNA binding"/>
    <property type="evidence" value="ECO:0007669"/>
    <property type="project" value="UniProtKB-KW"/>
</dbReference>
<evidence type="ECO:0000256" key="1">
    <source>
        <dbReference type="ARBA" id="ARBA00023015"/>
    </source>
</evidence>
<dbReference type="PROSITE" id="PS51118">
    <property type="entry name" value="HTH_HXLR"/>
    <property type="match status" value="1"/>
</dbReference>
<dbReference type="Pfam" id="PF01638">
    <property type="entry name" value="HxlR"/>
    <property type="match status" value="1"/>
</dbReference>
<organism evidence="6 7">
    <name type="scientific">Streptomyces evansiae</name>
    <dbReference type="NCBI Taxonomy" id="3075535"/>
    <lineage>
        <taxon>Bacteria</taxon>
        <taxon>Bacillati</taxon>
        <taxon>Actinomycetota</taxon>
        <taxon>Actinomycetes</taxon>
        <taxon>Kitasatosporales</taxon>
        <taxon>Streptomycetaceae</taxon>
        <taxon>Streptomyces</taxon>
    </lineage>
</organism>
<dbReference type="EMBL" id="JAVRER010000117">
    <property type="protein sequence ID" value="MDT0419760.1"/>
    <property type="molecule type" value="Genomic_DNA"/>
</dbReference>
<dbReference type="PANTHER" id="PTHR33204:SF37">
    <property type="entry name" value="HTH-TYPE TRANSCRIPTIONAL REGULATOR YODB"/>
    <property type="match status" value="1"/>
</dbReference>
<dbReference type="InterPro" id="IPR036390">
    <property type="entry name" value="WH_DNA-bd_sf"/>
</dbReference>
<sequence length="163" mass="17417">MTETLAENTTQEAAEEGGRDAGGRAVPGAMTEPVRLATAGRLLAHDTFDQKCAFRPIMDQTTSRWATLIISALVSGPHRFAQLHARVGGISQKMLSQNLKALARAGLVHREVAPTNPPQVTYTLTELGLSLAGPLTDLIGWYGAHGAELLAAQERYDAERAEG</sequence>
<comment type="caution">
    <text evidence="6">The sequence shown here is derived from an EMBL/GenBank/DDBJ whole genome shotgun (WGS) entry which is preliminary data.</text>
</comment>
<evidence type="ECO:0000313" key="6">
    <source>
        <dbReference type="EMBL" id="MDT0419760.1"/>
    </source>
</evidence>
<dbReference type="PANTHER" id="PTHR33204">
    <property type="entry name" value="TRANSCRIPTIONAL REGULATOR, MARR FAMILY"/>
    <property type="match status" value="1"/>
</dbReference>
<keyword evidence="1" id="KW-0805">Transcription regulation</keyword>
<dbReference type="AlphaFoldDB" id="A0ABD5EHS8"/>
<evidence type="ECO:0000259" key="5">
    <source>
        <dbReference type="PROSITE" id="PS51118"/>
    </source>
</evidence>
<keyword evidence="3" id="KW-0804">Transcription</keyword>
<feature type="domain" description="HTH hxlR-type" evidence="5">
    <location>
        <begin position="52"/>
        <end position="150"/>
    </location>
</feature>